<evidence type="ECO:0000313" key="5">
    <source>
        <dbReference type="EMBL" id="CAB4683381.1"/>
    </source>
</evidence>
<dbReference type="SUPFAM" id="SSF48498">
    <property type="entry name" value="Tetracyclin repressor-like, C-terminal domain"/>
    <property type="match status" value="1"/>
</dbReference>
<dbReference type="Gene3D" id="1.10.357.10">
    <property type="entry name" value="Tetracycline Repressor, domain 2"/>
    <property type="match status" value="1"/>
</dbReference>
<dbReference type="InterPro" id="IPR009057">
    <property type="entry name" value="Homeodomain-like_sf"/>
</dbReference>
<evidence type="ECO:0000256" key="1">
    <source>
        <dbReference type="ARBA" id="ARBA00023015"/>
    </source>
</evidence>
<dbReference type="GO" id="GO:0003677">
    <property type="term" value="F:DNA binding"/>
    <property type="evidence" value="ECO:0007669"/>
    <property type="project" value="UniProtKB-KW"/>
</dbReference>
<sequence length="199" mass="21901">MGTMKTKYHHGDLEEALLAAGMREAKTSGTKNLGVNSLAKEVNVSPMAVYRHFSSGEGLRASISQQAREELARRMIKAISVETTVKSRFKATGQTYIQFALKEPGLFAVAFVACDEPPKREDSPSAWMVFQDSILDLCNEGLIEPAEVEQVAAFAWSAVHGFATLAGGNDPKRPKANQKIIDDLLERIWSGITKEREVF</sequence>
<evidence type="ECO:0000259" key="4">
    <source>
        <dbReference type="PROSITE" id="PS50977"/>
    </source>
</evidence>
<keyword evidence="2" id="KW-0238">DNA-binding</keyword>
<organism evidence="5">
    <name type="scientific">freshwater metagenome</name>
    <dbReference type="NCBI Taxonomy" id="449393"/>
    <lineage>
        <taxon>unclassified sequences</taxon>
        <taxon>metagenomes</taxon>
        <taxon>ecological metagenomes</taxon>
    </lineage>
</organism>
<dbReference type="Pfam" id="PF00440">
    <property type="entry name" value="TetR_N"/>
    <property type="match status" value="1"/>
</dbReference>
<dbReference type="InterPro" id="IPR001647">
    <property type="entry name" value="HTH_TetR"/>
</dbReference>
<dbReference type="InterPro" id="IPR036271">
    <property type="entry name" value="Tet_transcr_reg_TetR-rel_C_sf"/>
</dbReference>
<proteinExistence type="predicted"/>
<dbReference type="AlphaFoldDB" id="A0A6J6N9P3"/>
<accession>A0A6J6N9P3</accession>
<feature type="domain" description="HTH tetR-type" evidence="4">
    <location>
        <begin position="11"/>
        <end position="71"/>
    </location>
</feature>
<name>A0A6J6N9P3_9ZZZZ</name>
<dbReference type="EMBL" id="CAEZXL010000047">
    <property type="protein sequence ID" value="CAB4683381.1"/>
    <property type="molecule type" value="Genomic_DNA"/>
</dbReference>
<dbReference type="SUPFAM" id="SSF46689">
    <property type="entry name" value="Homeodomain-like"/>
    <property type="match status" value="1"/>
</dbReference>
<dbReference type="Pfam" id="PF13305">
    <property type="entry name" value="TetR_C_33"/>
    <property type="match status" value="1"/>
</dbReference>
<evidence type="ECO:0000256" key="2">
    <source>
        <dbReference type="ARBA" id="ARBA00023125"/>
    </source>
</evidence>
<gene>
    <name evidence="5" type="ORF">UFOPK2373_00394</name>
</gene>
<protein>
    <submittedName>
        <fullName evidence="5">Unannotated protein</fullName>
    </submittedName>
</protein>
<keyword evidence="3" id="KW-0804">Transcription</keyword>
<dbReference type="InterPro" id="IPR025996">
    <property type="entry name" value="MT1864/Rv1816-like_C"/>
</dbReference>
<dbReference type="PROSITE" id="PS50977">
    <property type="entry name" value="HTH_TETR_2"/>
    <property type="match status" value="1"/>
</dbReference>
<reference evidence="5" key="1">
    <citation type="submission" date="2020-05" db="EMBL/GenBank/DDBJ databases">
        <authorList>
            <person name="Chiriac C."/>
            <person name="Salcher M."/>
            <person name="Ghai R."/>
            <person name="Kavagutti S V."/>
        </authorList>
    </citation>
    <scope>NUCLEOTIDE SEQUENCE</scope>
</reference>
<keyword evidence="1" id="KW-0805">Transcription regulation</keyword>
<evidence type="ECO:0000256" key="3">
    <source>
        <dbReference type="ARBA" id="ARBA00023163"/>
    </source>
</evidence>